<dbReference type="RefSeq" id="WP_157350511.1">
    <property type="nucleotide sequence ID" value="NZ_WGGT01000010.1"/>
</dbReference>
<dbReference type="InterPro" id="IPR029063">
    <property type="entry name" value="SAM-dependent_MTases_sf"/>
</dbReference>
<evidence type="ECO:0000313" key="3">
    <source>
        <dbReference type="Proteomes" id="UP000479531"/>
    </source>
</evidence>
<accession>A0A6L6XFX0</accession>
<dbReference type="EMBL" id="WGGT01000010">
    <property type="protein sequence ID" value="MVQ45890.1"/>
    <property type="molecule type" value="Genomic_DNA"/>
</dbReference>
<reference evidence="2 3" key="1">
    <citation type="submission" date="2019-10" db="EMBL/GenBank/DDBJ databases">
        <title>Roseburia spp. ameliorate alcoholic fatty liver via restoration of gut barrier function.</title>
        <authorList>
            <person name="Seo B."/>
            <person name="Ko G."/>
        </authorList>
    </citation>
    <scope>NUCLEOTIDE SEQUENCE [LARGE SCALE GENOMIC DNA]</scope>
    <source>
        <strain evidence="2 3">SNUG30017</strain>
    </source>
</reference>
<dbReference type="AlphaFoldDB" id="A0A6L6XFX0"/>
<feature type="domain" description="Methyltransferase" evidence="1">
    <location>
        <begin position="64"/>
        <end position="156"/>
    </location>
</feature>
<dbReference type="Proteomes" id="UP000479531">
    <property type="component" value="Unassembled WGS sequence"/>
</dbReference>
<evidence type="ECO:0000313" key="2">
    <source>
        <dbReference type="EMBL" id="MVQ45890.1"/>
    </source>
</evidence>
<dbReference type="PANTHER" id="PTHR43591">
    <property type="entry name" value="METHYLTRANSFERASE"/>
    <property type="match status" value="1"/>
</dbReference>
<dbReference type="SUPFAM" id="SSF53335">
    <property type="entry name" value="S-adenosyl-L-methionine-dependent methyltransferases"/>
    <property type="match status" value="1"/>
</dbReference>
<dbReference type="GO" id="GO:0032259">
    <property type="term" value="P:methylation"/>
    <property type="evidence" value="ECO:0007669"/>
    <property type="project" value="UniProtKB-KW"/>
</dbReference>
<sequence length="229" mass="26893">MTDSEELIKKVKTRYQNDSMTAWWTKQKNWTVKNGVNGFLDEQIRKWLEEMYLPYIDETQIVGDLACASGQWSFLIAKKAKQVYAFDYSKSMIDFAKDKAEKLNINNIEFVQADAITLKFDRQYDNFMMLGLLTCINNEEEAEHIIRNVYEALKQGARLIVRDSLTKTDYREIFLYNFISGYQAVYRNVECYRELFVRCGFEIESEIALKEEVTDGIEYVNYGAILKKA</sequence>
<dbReference type="InterPro" id="IPR041698">
    <property type="entry name" value="Methyltransf_25"/>
</dbReference>
<organism evidence="2 3">
    <name type="scientific">Roseburia intestinalis</name>
    <dbReference type="NCBI Taxonomy" id="166486"/>
    <lineage>
        <taxon>Bacteria</taxon>
        <taxon>Bacillati</taxon>
        <taxon>Bacillota</taxon>
        <taxon>Clostridia</taxon>
        <taxon>Lachnospirales</taxon>
        <taxon>Lachnospiraceae</taxon>
        <taxon>Roseburia</taxon>
    </lineage>
</organism>
<dbReference type="Pfam" id="PF13649">
    <property type="entry name" value="Methyltransf_25"/>
    <property type="match status" value="1"/>
</dbReference>
<proteinExistence type="predicted"/>
<keyword evidence="2" id="KW-0808">Transferase</keyword>
<evidence type="ECO:0000259" key="1">
    <source>
        <dbReference type="Pfam" id="PF13649"/>
    </source>
</evidence>
<name>A0A6L6XFX0_9FIRM</name>
<gene>
    <name evidence="2" type="ORF">GCK47_09265</name>
</gene>
<dbReference type="GO" id="GO:0008168">
    <property type="term" value="F:methyltransferase activity"/>
    <property type="evidence" value="ECO:0007669"/>
    <property type="project" value="UniProtKB-KW"/>
</dbReference>
<comment type="caution">
    <text evidence="2">The sequence shown here is derived from an EMBL/GenBank/DDBJ whole genome shotgun (WGS) entry which is preliminary data.</text>
</comment>
<keyword evidence="2" id="KW-0489">Methyltransferase</keyword>
<dbReference type="Gene3D" id="3.40.50.150">
    <property type="entry name" value="Vaccinia Virus protein VP39"/>
    <property type="match status" value="1"/>
</dbReference>
<dbReference type="CDD" id="cd02440">
    <property type="entry name" value="AdoMet_MTases"/>
    <property type="match status" value="1"/>
</dbReference>
<protein>
    <submittedName>
        <fullName evidence="2">Methyltransferase domain-containing protein</fullName>
    </submittedName>
</protein>